<dbReference type="EMBL" id="BOPL01000010">
    <property type="protein sequence ID" value="GIK06312.1"/>
    <property type="molecule type" value="Genomic_DNA"/>
</dbReference>
<accession>A0A9P3F5E7</accession>
<evidence type="ECO:0000313" key="1">
    <source>
        <dbReference type="EMBL" id="GIK06312.1"/>
    </source>
</evidence>
<name>A0A9P3F5E7_ASPVI</name>
<keyword evidence="2" id="KW-1185">Reference proteome</keyword>
<sequence length="209" mass="22807">MPPFKEKCKPKRNTHYVNGIGAQTTEAKYIEPESESLSSQGTVVENVDAAAPESCDDLEFHGSTNAFPAESSGKMMTIFAWTSLVCLDSLDLVDVIPEPDEKSGLVEGLFMHNGYLVPVFVPSQYAEQRKHHVTHRSKARQVETRLKETARDRCPRIQPPLVPGTGCLSLPPSPTTTTTPTEATDTAYSSKVINCGNLKAFAAWARASP</sequence>
<protein>
    <submittedName>
        <fullName evidence="1">Uncharacterized protein</fullName>
    </submittedName>
</protein>
<gene>
    <name evidence="1" type="ORF">Aspvir_001959</name>
</gene>
<dbReference type="RefSeq" id="XP_043129498.1">
    <property type="nucleotide sequence ID" value="XM_043273563.1"/>
</dbReference>
<evidence type="ECO:0000313" key="2">
    <source>
        <dbReference type="Proteomes" id="UP000710440"/>
    </source>
</evidence>
<proteinExistence type="predicted"/>
<reference evidence="1 2" key="1">
    <citation type="submission" date="2021-02" db="EMBL/GenBank/DDBJ databases">
        <title>Pan-genome distribution and transcriptional activeness of fungal secondary metabolism genes in Aspergillus section Fumigati.</title>
        <authorList>
            <person name="Takahashi H."/>
            <person name="Umemura M."/>
            <person name="Ninomiya A."/>
            <person name="Kusuya Y."/>
            <person name="Urayama S."/>
            <person name="Shimizu M."/>
            <person name="Watanabe A."/>
            <person name="Kamei K."/>
            <person name="Yaguchi T."/>
            <person name="Hagiwara D."/>
        </authorList>
    </citation>
    <scope>NUCLEOTIDE SEQUENCE [LARGE SCALE GENOMIC DNA]</scope>
    <source>
        <strain evidence="1 2">IFM 47045</strain>
    </source>
</reference>
<dbReference type="OrthoDB" id="4517348at2759"/>
<dbReference type="Proteomes" id="UP000710440">
    <property type="component" value="Unassembled WGS sequence"/>
</dbReference>
<organism evidence="1 2">
    <name type="scientific">Aspergillus viridinutans</name>
    <dbReference type="NCBI Taxonomy" id="75553"/>
    <lineage>
        <taxon>Eukaryota</taxon>
        <taxon>Fungi</taxon>
        <taxon>Dikarya</taxon>
        <taxon>Ascomycota</taxon>
        <taxon>Pezizomycotina</taxon>
        <taxon>Eurotiomycetes</taxon>
        <taxon>Eurotiomycetidae</taxon>
        <taxon>Eurotiales</taxon>
        <taxon>Aspergillaceae</taxon>
        <taxon>Aspergillus</taxon>
        <taxon>Aspergillus subgen. Fumigati</taxon>
    </lineage>
</organism>
<dbReference type="GeneID" id="66929941"/>
<comment type="caution">
    <text evidence="1">The sequence shown here is derived from an EMBL/GenBank/DDBJ whole genome shotgun (WGS) entry which is preliminary data.</text>
</comment>
<dbReference type="AlphaFoldDB" id="A0A9P3F5E7"/>